<evidence type="ECO:0000259" key="1">
    <source>
        <dbReference type="Pfam" id="PF04233"/>
    </source>
</evidence>
<proteinExistence type="predicted"/>
<evidence type="ECO:0000313" key="3">
    <source>
        <dbReference type="EMBL" id="QJA65324.1"/>
    </source>
</evidence>
<dbReference type="AlphaFoldDB" id="A0A6H1ZUQ3"/>
<organism evidence="2">
    <name type="scientific">viral metagenome</name>
    <dbReference type="NCBI Taxonomy" id="1070528"/>
    <lineage>
        <taxon>unclassified sequences</taxon>
        <taxon>metagenomes</taxon>
        <taxon>organismal metagenomes</taxon>
    </lineage>
</organism>
<dbReference type="EMBL" id="MT144244">
    <property type="protein sequence ID" value="QJA51192.1"/>
    <property type="molecule type" value="Genomic_DNA"/>
</dbReference>
<dbReference type="EMBL" id="MT142498">
    <property type="protein sequence ID" value="QJA82880.1"/>
    <property type="molecule type" value="Genomic_DNA"/>
</dbReference>
<evidence type="ECO:0000313" key="2">
    <source>
        <dbReference type="EMBL" id="QJA51192.1"/>
    </source>
</evidence>
<dbReference type="EMBL" id="MT144847">
    <property type="protein sequence ID" value="QJI00370.1"/>
    <property type="molecule type" value="Genomic_DNA"/>
</dbReference>
<dbReference type="Pfam" id="PF04860">
    <property type="entry name" value="Phage_portal"/>
    <property type="match status" value="1"/>
</dbReference>
<name>A0A6H1ZUQ3_9ZZZZ</name>
<dbReference type="NCBIfam" id="TIGR01641">
    <property type="entry name" value="phageSPP1_gp7"/>
    <property type="match status" value="1"/>
</dbReference>
<dbReference type="InterPro" id="IPR006944">
    <property type="entry name" value="Phage/GTA_portal"/>
</dbReference>
<sequence>MAPNLTKWFKGLNFKLGGAAISVMDIPPSWNYQQYLKAYGDVGWLFGANSLISEAVADVKWHLYEKDGSQLGDEVDNHPLLDMWAYVNPFQTKYQFIQLTQMYLGLVGEAFWVLNFNKLGVPAEMWLAPPQYMYIIPSQETYISHYEYRRNFGRLRLEVPEVIHIMSPNPANSYRGLGPAQSISLDLDSERYAARYQQRLFYNDATPGMIIEYPDIPEKSERDKIRMEWDEIHRGWRNARKTGFLWGGAKANTLALTNRDMEFWRLRKINRETIIGAYRLPTSMMGLEGPGSRARVEADEYIFAKYTVKPALTRIKEAINEQLVPLFDAGWQFSFENPVPENRVEIVDEVSKLVPVGIITREEARVKLGYDAQAAKGETYLTPMTLMPEKVKRHESLVNRQFSEEQKEVRWRLYANKADQDELQCKRLFKRLWFEQMDEVAEAWKLVPQLDQAFNEEGAKVTWDTHFNPFIAHVFEEAYDLATTGGALSPVHTGKQEGVLDPQALEWIAYRSLNLAKMVNGTTYEELRAALAIGFEEGESTQQLTRRIREYYQGGYERRATLVARTEVIAASNEGALRGYESEGLNKAEFYAALDERTCDECMAYHGDVRPIDEARGLIPVHPQCRCTWVPVME</sequence>
<reference evidence="2" key="1">
    <citation type="submission" date="2020-03" db="EMBL/GenBank/DDBJ databases">
        <title>The deep terrestrial virosphere.</title>
        <authorList>
            <person name="Holmfeldt K."/>
            <person name="Nilsson E."/>
            <person name="Simone D."/>
            <person name="Lopez-Fernandez M."/>
            <person name="Wu X."/>
            <person name="de Brujin I."/>
            <person name="Lundin D."/>
            <person name="Andersson A."/>
            <person name="Bertilsson S."/>
            <person name="Dopson M."/>
        </authorList>
    </citation>
    <scope>NUCLEOTIDE SEQUENCE</scope>
    <source>
        <strain evidence="4">MM415A00356</strain>
        <strain evidence="3">MM415B00404</strain>
        <strain evidence="2">TM448A02009</strain>
        <strain evidence="5">TM448B01935</strain>
    </source>
</reference>
<dbReference type="Pfam" id="PF04233">
    <property type="entry name" value="Phage_Mu_F"/>
    <property type="match status" value="1"/>
</dbReference>
<accession>A0A6H1ZUQ3</accession>
<feature type="domain" description="Phage head morphogenesis" evidence="1">
    <location>
        <begin position="526"/>
        <end position="629"/>
    </location>
</feature>
<gene>
    <name evidence="4" type="ORF">MM415A00356_0029</name>
    <name evidence="3" type="ORF">MM415B00404_0026</name>
    <name evidence="2" type="ORF">TM448A02009_0002</name>
    <name evidence="5" type="ORF">TM448B01935_0002</name>
</gene>
<dbReference type="EMBL" id="MT141536">
    <property type="protein sequence ID" value="QJA65324.1"/>
    <property type="molecule type" value="Genomic_DNA"/>
</dbReference>
<evidence type="ECO:0000313" key="4">
    <source>
        <dbReference type="EMBL" id="QJA82880.1"/>
    </source>
</evidence>
<protein>
    <submittedName>
        <fullName evidence="2">Putative portal protein</fullName>
    </submittedName>
</protein>
<evidence type="ECO:0000313" key="5">
    <source>
        <dbReference type="EMBL" id="QJI00370.1"/>
    </source>
</evidence>
<dbReference type="InterPro" id="IPR006528">
    <property type="entry name" value="Phage_head_morphogenesis_dom"/>
</dbReference>